<accession>A0A432CCU8</accession>
<keyword evidence="2" id="KW-1185">Reference proteome</keyword>
<dbReference type="EMBL" id="RYDJ01000068">
    <property type="protein sequence ID" value="RTY99141.1"/>
    <property type="molecule type" value="Genomic_DNA"/>
</dbReference>
<sequence>ASASELVINGFKPYITAVKIGDITPGKKVGSVTLYDSPTFGKENRNPNHRYAMQPLVLKIVNGAGFGDYQTGLVPTYQLKETLSTLDVLGSTTEPLLKLAIGKITGTAKMKQSDPGIQFDYFKDSKSANSLQNQMYLEKAPEGLLKALE</sequence>
<organism evidence="1 2">
    <name type="scientific">Flavobacterium bomense</name>
    <dbReference type="NCBI Taxonomy" id="2497483"/>
    <lineage>
        <taxon>Bacteria</taxon>
        <taxon>Pseudomonadati</taxon>
        <taxon>Bacteroidota</taxon>
        <taxon>Flavobacteriia</taxon>
        <taxon>Flavobacteriales</taxon>
        <taxon>Flavobacteriaceae</taxon>
        <taxon>Flavobacterium</taxon>
    </lineage>
</organism>
<dbReference type="Proteomes" id="UP000280825">
    <property type="component" value="Unassembled WGS sequence"/>
</dbReference>
<dbReference type="Gene3D" id="3.90.226.10">
    <property type="entry name" value="2-enoyl-CoA Hydratase, Chain A, domain 1"/>
    <property type="match status" value="1"/>
</dbReference>
<evidence type="ECO:0000313" key="1">
    <source>
        <dbReference type="EMBL" id="RTY99141.1"/>
    </source>
</evidence>
<protein>
    <submittedName>
        <fullName evidence="1">Peptidase S41</fullName>
    </submittedName>
</protein>
<evidence type="ECO:0000313" key="2">
    <source>
        <dbReference type="Proteomes" id="UP000280825"/>
    </source>
</evidence>
<name>A0A432CCU8_9FLAO</name>
<feature type="non-terminal residue" evidence="1">
    <location>
        <position position="1"/>
    </location>
</feature>
<dbReference type="AlphaFoldDB" id="A0A432CCU8"/>
<dbReference type="InterPro" id="IPR029045">
    <property type="entry name" value="ClpP/crotonase-like_dom_sf"/>
</dbReference>
<reference evidence="1 2" key="1">
    <citation type="submission" date="2018-12" db="EMBL/GenBank/DDBJ databases">
        <title>Flavobacterium sp. nov., isolated from glacier ice.</title>
        <authorList>
            <person name="Liu Q."/>
            <person name="Xin Y.-H."/>
        </authorList>
    </citation>
    <scope>NUCLEOTIDE SEQUENCE [LARGE SCALE GENOMIC DNA]</scope>
    <source>
        <strain evidence="1 2">RB1N8</strain>
    </source>
</reference>
<proteinExistence type="predicted"/>
<gene>
    <name evidence="1" type="ORF">EKL98_15570</name>
</gene>
<comment type="caution">
    <text evidence="1">The sequence shown here is derived from an EMBL/GenBank/DDBJ whole genome shotgun (WGS) entry which is preliminary data.</text>
</comment>
<dbReference type="SUPFAM" id="SSF52096">
    <property type="entry name" value="ClpP/crotonase"/>
    <property type="match status" value="1"/>
</dbReference>